<evidence type="ECO:0000313" key="5">
    <source>
        <dbReference type="EnsemblMetazoa" id="XP_014252260.1"/>
    </source>
</evidence>
<dbReference type="GO" id="GO:0005730">
    <property type="term" value="C:nucleolus"/>
    <property type="evidence" value="ECO:0007669"/>
    <property type="project" value="UniProtKB-SubCell"/>
</dbReference>
<accession>A0A8I6TFI2</accession>
<dbReference type="GO" id="GO:0000462">
    <property type="term" value="P:maturation of SSU-rRNA from tricistronic rRNA transcript (SSU-rRNA, 5.8S rRNA, LSU-rRNA)"/>
    <property type="evidence" value="ECO:0007669"/>
    <property type="project" value="InterPro"/>
</dbReference>
<evidence type="ECO:0000313" key="6">
    <source>
        <dbReference type="Proteomes" id="UP000494040"/>
    </source>
</evidence>
<dbReference type="EnsemblMetazoa" id="XM_014396774.2">
    <property type="protein sequence ID" value="XP_014252260.1"/>
    <property type="gene ID" value="LOC106668234"/>
</dbReference>
<proteinExistence type="inferred from homology"/>
<protein>
    <submittedName>
        <fullName evidence="5">Uncharacterized protein</fullName>
    </submittedName>
</protein>
<comment type="similarity">
    <text evidence="2">Belongs to the SLX9 family.</text>
</comment>
<name>A0A8I6TFI2_CIMLE</name>
<dbReference type="Proteomes" id="UP000494040">
    <property type="component" value="Unassembled WGS sequence"/>
</dbReference>
<dbReference type="OrthoDB" id="6626062at2759"/>
<organism evidence="5 6">
    <name type="scientific">Cimex lectularius</name>
    <name type="common">Bed bug</name>
    <name type="synonym">Acanthia lectularia</name>
    <dbReference type="NCBI Taxonomy" id="79782"/>
    <lineage>
        <taxon>Eukaryota</taxon>
        <taxon>Metazoa</taxon>
        <taxon>Ecdysozoa</taxon>
        <taxon>Arthropoda</taxon>
        <taxon>Hexapoda</taxon>
        <taxon>Insecta</taxon>
        <taxon>Pterygota</taxon>
        <taxon>Neoptera</taxon>
        <taxon>Paraneoptera</taxon>
        <taxon>Hemiptera</taxon>
        <taxon>Heteroptera</taxon>
        <taxon>Panheteroptera</taxon>
        <taxon>Cimicomorpha</taxon>
        <taxon>Cimicidae</taxon>
        <taxon>Cimex</taxon>
    </lineage>
</organism>
<dbReference type="RefSeq" id="XP_014252259.1">
    <property type="nucleotide sequence ID" value="XM_014396773.2"/>
</dbReference>
<dbReference type="GO" id="GO:0030688">
    <property type="term" value="C:preribosome, small subunit precursor"/>
    <property type="evidence" value="ECO:0007669"/>
    <property type="project" value="InterPro"/>
</dbReference>
<dbReference type="RefSeq" id="XP_014252260.1">
    <property type="nucleotide sequence ID" value="XM_014396774.2"/>
</dbReference>
<dbReference type="EnsemblMetazoa" id="XM_014396773.2">
    <property type="protein sequence ID" value="XP_014252259.1"/>
    <property type="gene ID" value="LOC106668234"/>
</dbReference>
<dbReference type="KEGG" id="clec:106668234"/>
<feature type="region of interest" description="Disordered" evidence="4">
    <location>
        <begin position="17"/>
        <end position="63"/>
    </location>
</feature>
<keyword evidence="3" id="KW-0539">Nucleus</keyword>
<dbReference type="InterPro" id="IPR028160">
    <property type="entry name" value="Slx9-like"/>
</dbReference>
<dbReference type="AlphaFoldDB" id="A0A8I6TFI2"/>
<dbReference type="Pfam" id="PF15341">
    <property type="entry name" value="SLX9"/>
    <property type="match status" value="1"/>
</dbReference>
<evidence type="ECO:0000256" key="1">
    <source>
        <dbReference type="ARBA" id="ARBA00004604"/>
    </source>
</evidence>
<evidence type="ECO:0000256" key="2">
    <source>
        <dbReference type="ARBA" id="ARBA00011022"/>
    </source>
</evidence>
<evidence type="ECO:0000256" key="3">
    <source>
        <dbReference type="ARBA" id="ARBA00023242"/>
    </source>
</evidence>
<dbReference type="OMA" id="NCEKQSA"/>
<dbReference type="GeneID" id="106668234"/>
<feature type="compositionally biased region" description="Basic and acidic residues" evidence="4">
    <location>
        <begin position="42"/>
        <end position="62"/>
    </location>
</feature>
<reference evidence="5" key="1">
    <citation type="submission" date="2022-01" db="UniProtKB">
        <authorList>
            <consortium name="EnsemblMetazoa"/>
        </authorList>
    </citation>
    <scope>IDENTIFICATION</scope>
</reference>
<keyword evidence="6" id="KW-1185">Reference proteome</keyword>
<evidence type="ECO:0000256" key="4">
    <source>
        <dbReference type="SAM" id="MobiDB-lite"/>
    </source>
</evidence>
<dbReference type="GO" id="GO:0030686">
    <property type="term" value="C:90S preribosome"/>
    <property type="evidence" value="ECO:0007669"/>
    <property type="project" value="InterPro"/>
</dbReference>
<sequence>MGKGKRTRLKYKYSRLEDDGEMTVTDKPEGDGALDGQDDNEDAKMTVDEPDKEDDKNEDAKSVRTVMSVSKSYKSIKRSIGSTLSKVDKRKLKHNIFMKKVEINHELLKLNKKGKKGDSILPSTIAELDNLLPSANMLHHQSQTHKAKEKDKFAKSVNKKIRGIKKAKDRLKDMQMNLDVFKSALADSKYKSCPLDVVTESIQDRVFNQAV</sequence>
<comment type="subcellular location">
    <subcellularLocation>
        <location evidence="1">Nucleus</location>
        <location evidence="1">Nucleolus</location>
    </subcellularLocation>
</comment>